<evidence type="ECO:0000313" key="3">
    <source>
        <dbReference type="Proteomes" id="UP001059596"/>
    </source>
</evidence>
<keyword evidence="1" id="KW-0732">Signal</keyword>
<name>A0A9P9YUK6_9MUSC</name>
<dbReference type="EMBL" id="JAMKOV010000002">
    <property type="protein sequence ID" value="KAI8043361.1"/>
    <property type="molecule type" value="Genomic_DNA"/>
</dbReference>
<evidence type="ECO:0000256" key="1">
    <source>
        <dbReference type="SAM" id="SignalP"/>
    </source>
</evidence>
<organism evidence="2 3">
    <name type="scientific">Drosophila gunungcola</name>
    <name type="common">fruit fly</name>
    <dbReference type="NCBI Taxonomy" id="103775"/>
    <lineage>
        <taxon>Eukaryota</taxon>
        <taxon>Metazoa</taxon>
        <taxon>Ecdysozoa</taxon>
        <taxon>Arthropoda</taxon>
        <taxon>Hexapoda</taxon>
        <taxon>Insecta</taxon>
        <taxon>Pterygota</taxon>
        <taxon>Neoptera</taxon>
        <taxon>Endopterygota</taxon>
        <taxon>Diptera</taxon>
        <taxon>Brachycera</taxon>
        <taxon>Muscomorpha</taxon>
        <taxon>Ephydroidea</taxon>
        <taxon>Drosophilidae</taxon>
        <taxon>Drosophila</taxon>
        <taxon>Sophophora</taxon>
    </lineage>
</organism>
<feature type="signal peptide" evidence="1">
    <location>
        <begin position="1"/>
        <end position="33"/>
    </location>
</feature>
<dbReference type="Proteomes" id="UP001059596">
    <property type="component" value="Unassembled WGS sequence"/>
</dbReference>
<feature type="non-terminal residue" evidence="2">
    <location>
        <position position="1"/>
    </location>
</feature>
<sequence length="139" mass="15230">GCQTTNDTPRRTPRQSQLIRAQMLILLQLLALSTPDSQDCLSQGYTAAVIRRRATCLPCQVDALSQLHSIPIKISQPTCVDLRSQTVKLGTGKLHGGQVNAATNSRYHRGALSASFIMRCQTIDNKDDEDDEDDEAPGH</sequence>
<comment type="caution">
    <text evidence="2">The sequence shown here is derived from an EMBL/GenBank/DDBJ whole genome shotgun (WGS) entry which is preliminary data.</text>
</comment>
<proteinExistence type="predicted"/>
<protein>
    <submittedName>
        <fullName evidence="2">Uncharacterized protein</fullName>
    </submittedName>
</protein>
<gene>
    <name evidence="2" type="ORF">M5D96_004690</name>
</gene>
<accession>A0A9P9YUK6</accession>
<evidence type="ECO:0000313" key="2">
    <source>
        <dbReference type="EMBL" id="KAI8043361.1"/>
    </source>
</evidence>
<dbReference type="AlphaFoldDB" id="A0A9P9YUK6"/>
<keyword evidence="3" id="KW-1185">Reference proteome</keyword>
<feature type="chain" id="PRO_5040255209" evidence="1">
    <location>
        <begin position="34"/>
        <end position="139"/>
    </location>
</feature>
<reference evidence="2" key="1">
    <citation type="journal article" date="2023" name="Genome Biol. Evol.">
        <title>Long-read-based Genome Assembly of Drosophila gunungcola Reveals Fewer Chemosensory Genes in Flower-breeding Species.</title>
        <authorList>
            <person name="Negi A."/>
            <person name="Liao B.Y."/>
            <person name="Yeh S.D."/>
        </authorList>
    </citation>
    <scope>NUCLEOTIDE SEQUENCE</scope>
    <source>
        <strain evidence="2">Sukarami</strain>
    </source>
</reference>